<dbReference type="Proteomes" id="UP000680865">
    <property type="component" value="Unassembled WGS sequence"/>
</dbReference>
<evidence type="ECO:0000256" key="1">
    <source>
        <dbReference type="SAM" id="SignalP"/>
    </source>
</evidence>
<dbReference type="AlphaFoldDB" id="A0A919VNT1"/>
<reference evidence="2" key="1">
    <citation type="submission" date="2021-03" db="EMBL/GenBank/DDBJ databases">
        <title>Whole genome shotgun sequence of Actinoplanes consettensis NBRC 14913.</title>
        <authorList>
            <person name="Komaki H."/>
            <person name="Tamura T."/>
        </authorList>
    </citation>
    <scope>NUCLEOTIDE SEQUENCE</scope>
    <source>
        <strain evidence="2">NBRC 14913</strain>
    </source>
</reference>
<keyword evidence="1" id="KW-0732">Signal</keyword>
<dbReference type="EMBL" id="BOQP01000008">
    <property type="protein sequence ID" value="GIM70422.1"/>
    <property type="molecule type" value="Genomic_DNA"/>
</dbReference>
<name>A0A919VNT1_9ACTN</name>
<evidence type="ECO:0000313" key="2">
    <source>
        <dbReference type="EMBL" id="GIM70422.1"/>
    </source>
</evidence>
<accession>A0A919VNT1</accession>
<protein>
    <recommendedName>
        <fullName evidence="4">Lipoprotein</fullName>
    </recommendedName>
</protein>
<feature type="chain" id="PRO_5039607578" description="Lipoprotein" evidence="1">
    <location>
        <begin position="20"/>
        <end position="231"/>
    </location>
</feature>
<organism evidence="2 3">
    <name type="scientific">Winogradskya consettensis</name>
    <dbReference type="NCBI Taxonomy" id="113560"/>
    <lineage>
        <taxon>Bacteria</taxon>
        <taxon>Bacillati</taxon>
        <taxon>Actinomycetota</taxon>
        <taxon>Actinomycetes</taxon>
        <taxon>Micromonosporales</taxon>
        <taxon>Micromonosporaceae</taxon>
        <taxon>Winogradskya</taxon>
    </lineage>
</organism>
<keyword evidence="3" id="KW-1185">Reference proteome</keyword>
<proteinExistence type="predicted"/>
<evidence type="ECO:0008006" key="4">
    <source>
        <dbReference type="Google" id="ProtNLM"/>
    </source>
</evidence>
<comment type="caution">
    <text evidence="2">The sequence shown here is derived from an EMBL/GenBank/DDBJ whole genome shotgun (WGS) entry which is preliminary data.</text>
</comment>
<gene>
    <name evidence="2" type="ORF">Aco04nite_20220</name>
</gene>
<feature type="signal peptide" evidence="1">
    <location>
        <begin position="1"/>
        <end position="19"/>
    </location>
</feature>
<evidence type="ECO:0000313" key="3">
    <source>
        <dbReference type="Proteomes" id="UP000680865"/>
    </source>
</evidence>
<sequence>MSLLVLPLLLGGCVVPVLAPVALSAAPTALVFDYEGESAEEDTINQLLTIDNNGTDTFAPLLELTAIDFLGAELPDIEVSTIFGSDRGELVTPPGPNVDVLRFTGEDLTRVDDVRVKVLRAQVVEPVEVEFDPQTELLDDDGEEVGRNERFSWVSVYNDNDVPIRVRLVYIVWDVPPPGRTQQAIATFPVRGLVTVGAGDSEIVGLNGSAEAANAKYAGKQPTSVKAYFSR</sequence>